<comment type="similarity">
    <text evidence="1 3">Belongs to the CMC family.</text>
</comment>
<gene>
    <name evidence="5" type="ORF">BESB_052000</name>
</gene>
<accession>A0A2A9MCE8</accession>
<dbReference type="AlphaFoldDB" id="A0A2A9MCE8"/>
<evidence type="ECO:0000313" key="5">
    <source>
        <dbReference type="EMBL" id="PFH35549.1"/>
    </source>
</evidence>
<dbReference type="OrthoDB" id="6224010at2759"/>
<evidence type="ECO:0000256" key="3">
    <source>
        <dbReference type="RuleBase" id="RU364104"/>
    </source>
</evidence>
<evidence type="ECO:0000313" key="6">
    <source>
        <dbReference type="Proteomes" id="UP000224006"/>
    </source>
</evidence>
<keyword evidence="2" id="KW-1015">Disulfide bond</keyword>
<dbReference type="GeneID" id="40310129"/>
<comment type="subcellular location">
    <subcellularLocation>
        <location evidence="3">Mitochondrion</location>
    </subcellularLocation>
</comment>
<dbReference type="RefSeq" id="XP_029219558.1">
    <property type="nucleotide sequence ID" value="XM_029363635.1"/>
</dbReference>
<organism evidence="5 6">
    <name type="scientific">Besnoitia besnoiti</name>
    <name type="common">Apicomplexan protozoan</name>
    <dbReference type="NCBI Taxonomy" id="94643"/>
    <lineage>
        <taxon>Eukaryota</taxon>
        <taxon>Sar</taxon>
        <taxon>Alveolata</taxon>
        <taxon>Apicomplexa</taxon>
        <taxon>Conoidasida</taxon>
        <taxon>Coccidia</taxon>
        <taxon>Eucoccidiorida</taxon>
        <taxon>Eimeriorina</taxon>
        <taxon>Sarcocystidae</taxon>
        <taxon>Besnoitia</taxon>
    </lineage>
</organism>
<evidence type="ECO:0000256" key="1">
    <source>
        <dbReference type="ARBA" id="ARBA00007347"/>
    </source>
</evidence>
<feature type="region of interest" description="Disordered" evidence="4">
    <location>
        <begin position="1"/>
        <end position="42"/>
    </location>
</feature>
<dbReference type="KEGG" id="bbes:BESB_052000"/>
<dbReference type="GO" id="GO:0005739">
    <property type="term" value="C:mitochondrion"/>
    <property type="evidence" value="ECO:0007669"/>
    <property type="project" value="UniProtKB-SubCell"/>
</dbReference>
<feature type="compositionally biased region" description="Polar residues" evidence="4">
    <location>
        <begin position="19"/>
        <end position="31"/>
    </location>
</feature>
<dbReference type="InterPro" id="IPR013892">
    <property type="entry name" value="Cyt_c_biogenesis_Cmc1-like"/>
</dbReference>
<proteinExistence type="inferred from homology"/>
<dbReference type="EMBL" id="NWUJ01000004">
    <property type="protein sequence ID" value="PFH35549.1"/>
    <property type="molecule type" value="Genomic_DNA"/>
</dbReference>
<reference evidence="5 6" key="1">
    <citation type="submission" date="2017-09" db="EMBL/GenBank/DDBJ databases">
        <title>Genome sequencing of Besnoitia besnoiti strain Bb-Ger1.</title>
        <authorList>
            <person name="Schares G."/>
            <person name="Venepally P."/>
            <person name="Lorenzi H.A."/>
        </authorList>
    </citation>
    <scope>NUCLEOTIDE SEQUENCE [LARGE SCALE GENOMIC DNA]</scope>
    <source>
        <strain evidence="5 6">Bb-Ger1</strain>
    </source>
</reference>
<dbReference type="Proteomes" id="UP000224006">
    <property type="component" value="Chromosome IV"/>
</dbReference>
<feature type="compositionally biased region" description="Basic and acidic residues" evidence="4">
    <location>
        <begin position="1"/>
        <end position="13"/>
    </location>
</feature>
<dbReference type="Pfam" id="PF08583">
    <property type="entry name" value="Cmc1"/>
    <property type="match status" value="1"/>
</dbReference>
<name>A0A2A9MCE8_BESBE</name>
<keyword evidence="3" id="KW-0496">Mitochondrion</keyword>
<feature type="region of interest" description="Disordered" evidence="4">
    <location>
        <begin position="163"/>
        <end position="184"/>
    </location>
</feature>
<protein>
    <recommendedName>
        <fullName evidence="3">COX assembly mitochondrial protein</fullName>
    </recommendedName>
</protein>
<comment type="caution">
    <text evidence="5">The sequence shown here is derived from an EMBL/GenBank/DDBJ whole genome shotgun (WGS) entry which is preliminary data.</text>
</comment>
<dbReference type="VEuPathDB" id="ToxoDB:BESB_052000"/>
<sequence length="184" mass="21322">MPVPRDAEGEEPGRPLYSSHVTAGSSASAARNPTERPRIPGTVLHPDEIHDRTRHRVEYFEAKQATHYEKKERDAIRTQIGKEIRDKCRAELDDYYDCMCERTFTFVACRSFAAAVQKCIKKYERPEVMDKRWQEIALEREALGLSRINRRQRKYYNKYISDVDGSGWLPRRKTETTGPGDQGA</sequence>
<evidence type="ECO:0000256" key="2">
    <source>
        <dbReference type="ARBA" id="ARBA00023157"/>
    </source>
</evidence>
<keyword evidence="6" id="KW-1185">Reference proteome</keyword>
<evidence type="ECO:0000256" key="4">
    <source>
        <dbReference type="SAM" id="MobiDB-lite"/>
    </source>
</evidence>